<dbReference type="RefSeq" id="XP_018324876.1">
    <property type="nucleotide sequence ID" value="XM_018469374.1"/>
</dbReference>
<keyword evidence="2" id="KW-1185">Reference proteome</keyword>
<dbReference type="AlphaFoldDB" id="A0A1W4WLR9"/>
<feature type="signal peptide" evidence="1">
    <location>
        <begin position="1"/>
        <end position="21"/>
    </location>
</feature>
<proteinExistence type="predicted"/>
<dbReference type="GeneID" id="108736800"/>
<feature type="chain" id="PRO_5010716384" evidence="1">
    <location>
        <begin position="22"/>
        <end position="124"/>
    </location>
</feature>
<organism evidence="2 3">
    <name type="scientific">Agrilus planipennis</name>
    <name type="common">Emerald ash borer</name>
    <name type="synonym">Agrilus marcopoli</name>
    <dbReference type="NCBI Taxonomy" id="224129"/>
    <lineage>
        <taxon>Eukaryota</taxon>
        <taxon>Metazoa</taxon>
        <taxon>Ecdysozoa</taxon>
        <taxon>Arthropoda</taxon>
        <taxon>Hexapoda</taxon>
        <taxon>Insecta</taxon>
        <taxon>Pterygota</taxon>
        <taxon>Neoptera</taxon>
        <taxon>Endopterygota</taxon>
        <taxon>Coleoptera</taxon>
        <taxon>Polyphaga</taxon>
        <taxon>Elateriformia</taxon>
        <taxon>Buprestoidea</taxon>
        <taxon>Buprestidae</taxon>
        <taxon>Agrilinae</taxon>
        <taxon>Agrilus</taxon>
    </lineage>
</organism>
<protein>
    <submittedName>
        <fullName evidence="3">Uncharacterized protein LOC108736800</fullName>
    </submittedName>
</protein>
<accession>A0A1W4WLR9</accession>
<dbReference type="KEGG" id="apln:108736800"/>
<keyword evidence="1" id="KW-0732">Signal</keyword>
<name>A0A1W4WLR9_AGRPL</name>
<gene>
    <name evidence="3" type="primary">LOC108736800</name>
</gene>
<dbReference type="Proteomes" id="UP000192223">
    <property type="component" value="Unplaced"/>
</dbReference>
<evidence type="ECO:0000313" key="3">
    <source>
        <dbReference type="RefSeq" id="XP_018324876.1"/>
    </source>
</evidence>
<reference evidence="3" key="1">
    <citation type="submission" date="2025-08" db="UniProtKB">
        <authorList>
            <consortium name="RefSeq"/>
        </authorList>
    </citation>
    <scope>IDENTIFICATION</scope>
    <source>
        <tissue evidence="3">Entire body</tissue>
    </source>
</reference>
<evidence type="ECO:0000313" key="2">
    <source>
        <dbReference type="Proteomes" id="UP000192223"/>
    </source>
</evidence>
<evidence type="ECO:0000256" key="1">
    <source>
        <dbReference type="SAM" id="SignalP"/>
    </source>
</evidence>
<dbReference type="InParanoid" id="A0A1W4WLR9"/>
<sequence>MKFFITVTLIFIGLLHDGTYCTSEDLDENDGIRECYGVSCPKGTVTCTKHSTTTSDLQYIDTVVRCIDNQGNTMKSDQQQRANPFPDVRFSIFSFESGVIGTSGRQPSDATPAYDNKYDQVETF</sequence>